<evidence type="ECO:0000256" key="4">
    <source>
        <dbReference type="ARBA" id="ARBA00022656"/>
    </source>
</evidence>
<dbReference type="InterPro" id="IPR011049">
    <property type="entry name" value="Serralysin-like_metalloprot_C"/>
</dbReference>
<keyword evidence="3" id="KW-0964">Secreted</keyword>
<dbReference type="InterPro" id="IPR028992">
    <property type="entry name" value="Hedgehog/Intein_dom"/>
</dbReference>
<feature type="region of interest" description="Disordered" evidence="8">
    <location>
        <begin position="958"/>
        <end position="1002"/>
    </location>
</feature>
<organism evidence="10 11">
    <name type="scientific">Ruegeria marisflavi</name>
    <dbReference type="NCBI Taxonomy" id="2984152"/>
    <lineage>
        <taxon>Bacteria</taxon>
        <taxon>Pseudomonadati</taxon>
        <taxon>Pseudomonadota</taxon>
        <taxon>Alphaproteobacteria</taxon>
        <taxon>Rhodobacterales</taxon>
        <taxon>Roseobacteraceae</taxon>
        <taxon>Ruegeria</taxon>
    </lineage>
</organism>
<dbReference type="Gene3D" id="2.170.16.10">
    <property type="entry name" value="Hedgehog/Intein (Hint) domain"/>
    <property type="match status" value="1"/>
</dbReference>
<dbReference type="InterPro" id="IPR006141">
    <property type="entry name" value="Intein_N"/>
</dbReference>
<dbReference type="InterPro" id="IPR018511">
    <property type="entry name" value="Hemolysin-typ_Ca-bd_CS"/>
</dbReference>
<dbReference type="SUPFAM" id="SSF51120">
    <property type="entry name" value="beta-Roll"/>
    <property type="match status" value="4"/>
</dbReference>
<keyword evidence="4" id="KW-0800">Toxin</keyword>
<feature type="region of interest" description="Disordered" evidence="8">
    <location>
        <begin position="300"/>
        <end position="327"/>
    </location>
</feature>
<dbReference type="InterPro" id="IPR003995">
    <property type="entry name" value="RTX_toxin_determinant-A"/>
</dbReference>
<evidence type="ECO:0000313" key="10">
    <source>
        <dbReference type="EMBL" id="MCU9836987.1"/>
    </source>
</evidence>
<feature type="region of interest" description="Disordered" evidence="8">
    <location>
        <begin position="531"/>
        <end position="600"/>
    </location>
</feature>
<keyword evidence="6" id="KW-0843">Virulence</keyword>
<comment type="subcellular location">
    <subcellularLocation>
        <location evidence="1">Membrane</location>
    </subcellularLocation>
    <subcellularLocation>
        <location evidence="2">Secreted</location>
    </subcellularLocation>
</comment>
<gene>
    <name evidence="10" type="ORF">OEZ49_04340</name>
</gene>
<evidence type="ECO:0000256" key="7">
    <source>
        <dbReference type="ARBA" id="ARBA00023136"/>
    </source>
</evidence>
<dbReference type="Pfam" id="PF00353">
    <property type="entry name" value="HemolysinCabind"/>
    <property type="match status" value="8"/>
</dbReference>
<name>A0ABT2WM61_9RHOB</name>
<keyword evidence="5" id="KW-0677">Repeat</keyword>
<keyword evidence="11" id="KW-1185">Reference proteome</keyword>
<dbReference type="RefSeq" id="WP_263387167.1">
    <property type="nucleotide sequence ID" value="NZ_JAOVQN010000003.1"/>
</dbReference>
<evidence type="ECO:0000256" key="2">
    <source>
        <dbReference type="ARBA" id="ARBA00004613"/>
    </source>
</evidence>
<dbReference type="InterPro" id="IPR001343">
    <property type="entry name" value="Hemolysn_Ca-bd"/>
</dbReference>
<accession>A0ABT2WM61</accession>
<dbReference type="EMBL" id="JAOVQN010000003">
    <property type="protein sequence ID" value="MCU9836987.1"/>
    <property type="molecule type" value="Genomic_DNA"/>
</dbReference>
<dbReference type="PANTHER" id="PTHR38340">
    <property type="entry name" value="S-LAYER PROTEIN"/>
    <property type="match status" value="1"/>
</dbReference>
<sequence length="1279" mass="131365">MATNFDNPYSANLIGLWDFRPGAETNDTGLDDGIAQDGTPVNDPQFAAGWMFTGQSDQRMDVNDGDDDQFDLEEGTIVSSFRVFGTDPNGPSTVFSRGVEDSGNVDDGTGTTPGADSGFFELRVTDDGKVEILHRSNGIEEILSTDPGFFAIGDVINVTYSWSDNGLDMKVENETQGTETLVSSDQTGMTLDVTTDTEQSFTIGAREATAGEFDQHFEGGIDYVGVLDAPVLGQPNGIVDGTSGDDVIDLGYTGDPEGDMIDHGDAIDPTHGPDDDVVDGGAGDDLINAGLGDDTVYAGSGNDTVNGEEGDDLLYGDSTAPGGGAGGSTREVFEWFRAPDPDDGGAVDDEDDLSGGFTQNTGGVDVTFSVLSADSGVTTQFSTQEQHVGNIDTNGPTASDDSGMESELNGQANTGAYQLAFSEAVTNVSFRINDIDGDGRATVQAFDVNGDPITVNIAGGLNVSESDTDGVAGNETATGDGGYADPNNANYSILITIPGPVARLTIEHSQAGPNPSEISVSDVYFDVPNADSGVDGNDSMTGGDGDDTLIGEGGNDTLIGGDGSDSVDGGDGDDVIDTTGSLSGNLPDRGFPSYNGLPAVPADPVVDDDRDTVDGGAGNDIIITGDDTDLITGGAGNDTINAGLDDDTIDGGDGADLIVGGEGADSILAGAGDDVVYGGLDPSFPDALNIRDDGTDGPADPETTNGLDFIDGGDGNDTLFGQDDNDTILGGSGDDWIDGGIDQDSIEGGDGDDTLLGRHGEDEIHGGTGNDVILGGTEADVLYGDDDADTIGAGIGDTLYGGEGGNDVDVAIATGLAVVSYDQNDPAGESGTITYFNEDLSVAGTAEFSEIENVLVIGNPGAAGTPVGAQYGALPPGGAPTPPSGIDGVVEGTSGNDTIDLGYTGDPDGDMIDNDDAVPPLVDEQDVVIAGAGDDLVYSGLDTDVVFAGAGDDTVYGEEGGDAIDGGAGNDSLDGGAGRDIVVGGDGDDTLSGSNDNPDDGGDILAGQFGDDRFVNIGIGEVIIGGEDADDLDEDVLDLTNAGVPGGSVTVEYDPTDSEAGTVRFFDGVGTEVGTSTFSEIETVILPCFTPGTMIATPKGERLVEDLNVGDRVITRDNGIREIRWVGSRTLTKAELALADHLNPVLIRQGALGGGLPERDMIVSPNHRILVANDKTVLYFEEREVLVAAKHLIGLDGVDIVEMSEVTYIHFMFEQHEVVLSDGAWTESFQPGNQSLAGLGRSQRNELFELFPELKTAEGIEAYTAARRSLKKHEARLLI</sequence>
<feature type="domain" description="Hint" evidence="9">
    <location>
        <begin position="1086"/>
        <end position="1202"/>
    </location>
</feature>
<evidence type="ECO:0000256" key="5">
    <source>
        <dbReference type="ARBA" id="ARBA00022737"/>
    </source>
</evidence>
<dbReference type="PROSITE" id="PS50817">
    <property type="entry name" value="INTEIN_N_TER"/>
    <property type="match status" value="1"/>
</dbReference>
<dbReference type="PROSITE" id="PS00330">
    <property type="entry name" value="HEMOLYSIN_CALCIUM"/>
    <property type="match status" value="5"/>
</dbReference>
<dbReference type="InterPro" id="IPR003587">
    <property type="entry name" value="Hint_dom_N"/>
</dbReference>
<evidence type="ECO:0000256" key="8">
    <source>
        <dbReference type="SAM" id="MobiDB-lite"/>
    </source>
</evidence>
<dbReference type="SUPFAM" id="SSF51294">
    <property type="entry name" value="Hedgehog/intein (Hint) domain"/>
    <property type="match status" value="1"/>
</dbReference>
<comment type="caution">
    <text evidence="10">The sequence shown here is derived from an EMBL/GenBank/DDBJ whole genome shotgun (WGS) entry which is preliminary data.</text>
</comment>
<proteinExistence type="predicted"/>
<dbReference type="Gene3D" id="2.150.10.10">
    <property type="entry name" value="Serralysin-like metalloprotease, C-terminal"/>
    <property type="match status" value="5"/>
</dbReference>
<dbReference type="PRINTS" id="PR00313">
    <property type="entry name" value="CABNDNGRPT"/>
</dbReference>
<dbReference type="PANTHER" id="PTHR38340:SF1">
    <property type="entry name" value="S-LAYER PROTEIN"/>
    <property type="match status" value="1"/>
</dbReference>
<evidence type="ECO:0000259" key="9">
    <source>
        <dbReference type="SMART" id="SM00306"/>
    </source>
</evidence>
<dbReference type="SMART" id="SM00306">
    <property type="entry name" value="HintN"/>
    <property type="match status" value="1"/>
</dbReference>
<evidence type="ECO:0000256" key="3">
    <source>
        <dbReference type="ARBA" id="ARBA00022525"/>
    </source>
</evidence>
<evidence type="ECO:0000256" key="1">
    <source>
        <dbReference type="ARBA" id="ARBA00004370"/>
    </source>
</evidence>
<feature type="region of interest" description="Disordered" evidence="8">
    <location>
        <begin position="97"/>
        <end position="117"/>
    </location>
</feature>
<dbReference type="PRINTS" id="PR01488">
    <property type="entry name" value="RTXTOXINA"/>
</dbReference>
<protein>
    <submittedName>
        <fullName evidence="10">Hint domain-containing protein</fullName>
    </submittedName>
</protein>
<reference evidence="10 11" key="1">
    <citation type="submission" date="2022-10" db="EMBL/GenBank/DDBJ databases">
        <title>Ruegeria sp. nov., isolated from ocean surface water.</title>
        <authorList>
            <person name="He W."/>
            <person name="Wang L."/>
            <person name="Zhang D.-F."/>
        </authorList>
    </citation>
    <scope>NUCLEOTIDE SEQUENCE [LARGE SCALE GENOMIC DNA]</scope>
    <source>
        <strain evidence="10 11">WL0004</strain>
    </source>
</reference>
<dbReference type="Pfam" id="PF13403">
    <property type="entry name" value="Hint_2"/>
    <property type="match status" value="1"/>
</dbReference>
<evidence type="ECO:0000256" key="6">
    <source>
        <dbReference type="ARBA" id="ARBA00023026"/>
    </source>
</evidence>
<dbReference type="Proteomes" id="UP001321014">
    <property type="component" value="Unassembled WGS sequence"/>
</dbReference>
<evidence type="ECO:0000313" key="11">
    <source>
        <dbReference type="Proteomes" id="UP001321014"/>
    </source>
</evidence>
<keyword evidence="7" id="KW-0472">Membrane</keyword>
<dbReference type="InterPro" id="IPR036844">
    <property type="entry name" value="Hint_dom_sf"/>
</dbReference>
<dbReference type="InterPro" id="IPR050557">
    <property type="entry name" value="RTX_toxin/Mannuronan_C5-epim"/>
</dbReference>